<dbReference type="PANTHER" id="PTHR23077">
    <property type="entry name" value="AAA-FAMILY ATPASE"/>
    <property type="match status" value="1"/>
</dbReference>
<gene>
    <name evidence="2" type="ORF">ACFOJ9_04415</name>
</gene>
<sequence>MTNARQIIAMIRSHAARDDSLFLSIAEHIALDAQKAGKSKVAQEISTIVDRIRADRQKPSSPMPIVAPRGELAGLVRASYPQVRLADMVLASDLQRRMRRLVREHQEAESLREKGLEPRRKFLLSGPPGTGKSMTAAAIAGELGLPLFTILLDGVITKYMGETAGKLRLIFDAMKNMRGVYLFDEVDALAASRGADNDIGEARRMLTSFLQFLEEDDSRSVIIAATNHRTLLDPAIFRRFHAAFVYAKPSAEEARRVLANQLPMFKLQTIDWEKIEAACGGLSQADLVAAAEDAARDAVLDHNSVLTTDVLFRSLQDRATIHTAE</sequence>
<dbReference type="InterPro" id="IPR027417">
    <property type="entry name" value="P-loop_NTPase"/>
</dbReference>
<dbReference type="Pfam" id="PF00004">
    <property type="entry name" value="AAA"/>
    <property type="match status" value="1"/>
</dbReference>
<dbReference type="InterPro" id="IPR050168">
    <property type="entry name" value="AAA_ATPase_domain"/>
</dbReference>
<proteinExistence type="predicted"/>
<protein>
    <submittedName>
        <fullName evidence="2">AAA family ATPase</fullName>
    </submittedName>
</protein>
<dbReference type="PANTHER" id="PTHR23077:SF198">
    <property type="entry name" value="ATP-DEPENDENT ZINC METALLOPROTEASE FTSH"/>
    <property type="match status" value="1"/>
</dbReference>
<feature type="domain" description="AAA+ ATPase" evidence="1">
    <location>
        <begin position="118"/>
        <end position="250"/>
    </location>
</feature>
<dbReference type="RefSeq" id="WP_378923810.1">
    <property type="nucleotide sequence ID" value="NZ_JBHRVD010000001.1"/>
</dbReference>
<evidence type="ECO:0000313" key="3">
    <source>
        <dbReference type="Proteomes" id="UP001595648"/>
    </source>
</evidence>
<comment type="caution">
    <text evidence="2">The sequence shown here is derived from an EMBL/GenBank/DDBJ whole genome shotgun (WGS) entry which is preliminary data.</text>
</comment>
<keyword evidence="3" id="KW-1185">Reference proteome</keyword>
<evidence type="ECO:0000259" key="1">
    <source>
        <dbReference type="SMART" id="SM00382"/>
    </source>
</evidence>
<accession>A0ABV7MIM8</accession>
<organism evidence="2 3">
    <name type="scientific">Mesorhizobium cantuariense</name>
    <dbReference type="NCBI Taxonomy" id="1300275"/>
    <lineage>
        <taxon>Bacteria</taxon>
        <taxon>Pseudomonadati</taxon>
        <taxon>Pseudomonadota</taxon>
        <taxon>Alphaproteobacteria</taxon>
        <taxon>Hyphomicrobiales</taxon>
        <taxon>Phyllobacteriaceae</taxon>
        <taxon>Mesorhizobium</taxon>
    </lineage>
</organism>
<dbReference type="CDD" id="cd19481">
    <property type="entry name" value="RecA-like_protease"/>
    <property type="match status" value="1"/>
</dbReference>
<dbReference type="Proteomes" id="UP001595648">
    <property type="component" value="Unassembled WGS sequence"/>
</dbReference>
<dbReference type="InterPro" id="IPR003959">
    <property type="entry name" value="ATPase_AAA_core"/>
</dbReference>
<dbReference type="SMART" id="SM00382">
    <property type="entry name" value="AAA"/>
    <property type="match status" value="1"/>
</dbReference>
<dbReference type="InterPro" id="IPR003593">
    <property type="entry name" value="AAA+_ATPase"/>
</dbReference>
<dbReference type="EMBL" id="JBHRVD010000001">
    <property type="protein sequence ID" value="MFC3321029.1"/>
    <property type="molecule type" value="Genomic_DNA"/>
</dbReference>
<reference evidence="3" key="1">
    <citation type="journal article" date="2019" name="Int. J. Syst. Evol. Microbiol.">
        <title>The Global Catalogue of Microorganisms (GCM) 10K type strain sequencing project: providing services to taxonomists for standard genome sequencing and annotation.</title>
        <authorList>
            <consortium name="The Broad Institute Genomics Platform"/>
            <consortium name="The Broad Institute Genome Sequencing Center for Infectious Disease"/>
            <person name="Wu L."/>
            <person name="Ma J."/>
        </authorList>
    </citation>
    <scope>NUCLEOTIDE SEQUENCE [LARGE SCALE GENOMIC DNA]</scope>
    <source>
        <strain evidence="3">ICMP 19515</strain>
    </source>
</reference>
<evidence type="ECO:0000313" key="2">
    <source>
        <dbReference type="EMBL" id="MFC3321029.1"/>
    </source>
</evidence>
<name>A0ABV7MIM8_9HYPH</name>
<dbReference type="Gene3D" id="3.40.50.300">
    <property type="entry name" value="P-loop containing nucleotide triphosphate hydrolases"/>
    <property type="match status" value="1"/>
</dbReference>
<dbReference type="SUPFAM" id="SSF52540">
    <property type="entry name" value="P-loop containing nucleoside triphosphate hydrolases"/>
    <property type="match status" value="1"/>
</dbReference>